<feature type="compositionally biased region" description="Pro residues" evidence="1">
    <location>
        <begin position="1"/>
        <end position="23"/>
    </location>
</feature>
<keyword evidence="2" id="KW-0472">Membrane</keyword>
<evidence type="ECO:0000256" key="1">
    <source>
        <dbReference type="SAM" id="MobiDB-lite"/>
    </source>
</evidence>
<name>A0ABT0ZMT5_9ACTN</name>
<dbReference type="Proteomes" id="UP001523219">
    <property type="component" value="Unassembled WGS sequence"/>
</dbReference>
<proteinExistence type="predicted"/>
<keyword evidence="2" id="KW-0812">Transmembrane</keyword>
<evidence type="ECO:0000256" key="2">
    <source>
        <dbReference type="SAM" id="Phobius"/>
    </source>
</evidence>
<keyword evidence="2" id="KW-1133">Transmembrane helix</keyword>
<evidence type="ECO:0000313" key="4">
    <source>
        <dbReference type="Proteomes" id="UP001523219"/>
    </source>
</evidence>
<protein>
    <recommendedName>
        <fullName evidence="5">Proline-rich protein</fullName>
    </recommendedName>
</protein>
<evidence type="ECO:0000313" key="3">
    <source>
        <dbReference type="EMBL" id="MCN9244908.1"/>
    </source>
</evidence>
<keyword evidence="4" id="KW-1185">Reference proteome</keyword>
<feature type="transmembrane region" description="Helical" evidence="2">
    <location>
        <begin position="44"/>
        <end position="61"/>
    </location>
</feature>
<organism evidence="3 4">
    <name type="scientific">Streptomyces macrolidinus</name>
    <dbReference type="NCBI Taxonomy" id="2952607"/>
    <lineage>
        <taxon>Bacteria</taxon>
        <taxon>Bacillati</taxon>
        <taxon>Actinomycetota</taxon>
        <taxon>Actinomycetes</taxon>
        <taxon>Kitasatosporales</taxon>
        <taxon>Streptomycetaceae</taxon>
        <taxon>Streptomyces</taxon>
    </lineage>
</organism>
<accession>A0ABT0ZMT5</accession>
<feature type="region of interest" description="Disordered" evidence="1">
    <location>
        <begin position="1"/>
        <end position="42"/>
    </location>
</feature>
<evidence type="ECO:0008006" key="5">
    <source>
        <dbReference type="Google" id="ProtNLM"/>
    </source>
</evidence>
<dbReference type="EMBL" id="JAMWMR010000054">
    <property type="protein sequence ID" value="MCN9244908.1"/>
    <property type="molecule type" value="Genomic_DNA"/>
</dbReference>
<sequence>MPTPAPPPSPAHRPSPRPSPPRVRYPRYHPVSHAPPRHDSPSPLTFTLLIVVPAVFAIAVLRPR</sequence>
<dbReference type="RefSeq" id="WP_252428941.1">
    <property type="nucleotide sequence ID" value="NZ_JAMWMR010000054.1"/>
</dbReference>
<comment type="caution">
    <text evidence="3">The sequence shown here is derived from an EMBL/GenBank/DDBJ whole genome shotgun (WGS) entry which is preliminary data.</text>
</comment>
<gene>
    <name evidence="3" type="ORF">NGF19_29700</name>
</gene>
<reference evidence="3 4" key="1">
    <citation type="submission" date="2022-05" db="EMBL/GenBank/DDBJ databases">
        <title>Streptomyces sp. nov. RY43-2 isolated from soil of a peat swamp forest.</title>
        <authorList>
            <person name="Kanchanasin P."/>
            <person name="Tanasupawat S."/>
            <person name="Phongsopitanun W."/>
        </authorList>
    </citation>
    <scope>NUCLEOTIDE SEQUENCE [LARGE SCALE GENOMIC DNA]</scope>
    <source>
        <strain evidence="3 4">RY43-2</strain>
    </source>
</reference>